<dbReference type="EMBL" id="PDUG01000004">
    <property type="protein sequence ID" value="PIC32747.1"/>
    <property type="molecule type" value="Genomic_DNA"/>
</dbReference>
<accession>A0A2G5TZM7</accession>
<evidence type="ECO:0000313" key="1">
    <source>
        <dbReference type="EMBL" id="PIC32747.1"/>
    </source>
</evidence>
<name>A0A2G5TZM7_9PELO</name>
<comment type="caution">
    <text evidence="1">The sequence shown here is derived from an EMBL/GenBank/DDBJ whole genome shotgun (WGS) entry which is preliminary data.</text>
</comment>
<keyword evidence="2" id="KW-1185">Reference proteome</keyword>
<dbReference type="Proteomes" id="UP000230233">
    <property type="component" value="Chromosome IV"/>
</dbReference>
<gene>
    <name evidence="1" type="primary">Cnig_chr_IV.g12968</name>
    <name evidence="1" type="ORF">B9Z55_012968</name>
</gene>
<protein>
    <submittedName>
        <fullName evidence="1">Uncharacterized protein</fullName>
    </submittedName>
</protein>
<reference evidence="2" key="1">
    <citation type="submission" date="2017-10" db="EMBL/GenBank/DDBJ databases">
        <title>Rapid genome shrinkage in a self-fertile nematode reveals novel sperm competition proteins.</title>
        <authorList>
            <person name="Yin D."/>
            <person name="Schwarz E.M."/>
            <person name="Thomas C.G."/>
            <person name="Felde R.L."/>
            <person name="Korf I.F."/>
            <person name="Cutter A.D."/>
            <person name="Schartner C.M."/>
            <person name="Ralston E.J."/>
            <person name="Meyer B.J."/>
            <person name="Haag E.S."/>
        </authorList>
    </citation>
    <scope>NUCLEOTIDE SEQUENCE [LARGE SCALE GENOMIC DNA]</scope>
    <source>
        <strain evidence="2">JU1422</strain>
    </source>
</reference>
<organism evidence="1 2">
    <name type="scientific">Caenorhabditis nigoni</name>
    <dbReference type="NCBI Taxonomy" id="1611254"/>
    <lineage>
        <taxon>Eukaryota</taxon>
        <taxon>Metazoa</taxon>
        <taxon>Ecdysozoa</taxon>
        <taxon>Nematoda</taxon>
        <taxon>Chromadorea</taxon>
        <taxon>Rhabditida</taxon>
        <taxon>Rhabditina</taxon>
        <taxon>Rhabditomorpha</taxon>
        <taxon>Rhabditoidea</taxon>
        <taxon>Rhabditidae</taxon>
        <taxon>Peloderinae</taxon>
        <taxon>Caenorhabditis</taxon>
    </lineage>
</organism>
<sequence>MTDKQIQKTNFMFERRSCLEHTFGDKIQNCGMCEAPIRRRLSNGYIQTRLWRGDQTQKLPCRNGFFISTCYGIRLDPCRDGTIGSRL</sequence>
<dbReference type="AlphaFoldDB" id="A0A2G5TZM7"/>
<evidence type="ECO:0000313" key="2">
    <source>
        <dbReference type="Proteomes" id="UP000230233"/>
    </source>
</evidence>
<proteinExistence type="predicted"/>